<sequence length="119" mass="13699">MHEPIRTGKDNNNTKKNLGHYNNLPEVLEQQYNRLLSRRVVKVYVDYADFCFKTFEDRVKNWMTFNEPRVIATLGYDNGFFAPVRCSQTNGNCAAGDPTAEPYIVGHHLIIIHVVTNII</sequence>
<dbReference type="Pfam" id="PF00232">
    <property type="entry name" value="Glyco_hydro_1"/>
    <property type="match status" value="1"/>
</dbReference>
<accession>A0A7J7M707</accession>
<dbReference type="InterPro" id="IPR001360">
    <property type="entry name" value="Glyco_hydro_1"/>
</dbReference>
<reference evidence="4 5" key="1">
    <citation type="journal article" date="2020" name="IScience">
        <title>Genome Sequencing of the Endangered Kingdonia uniflora (Circaeasteraceae, Ranunculales) Reveals Potential Mechanisms of Evolutionary Specialization.</title>
        <authorList>
            <person name="Sun Y."/>
            <person name="Deng T."/>
            <person name="Zhang A."/>
            <person name="Moore M.J."/>
            <person name="Landis J.B."/>
            <person name="Lin N."/>
            <person name="Zhang H."/>
            <person name="Zhang X."/>
            <person name="Huang J."/>
            <person name="Zhang X."/>
            <person name="Sun H."/>
            <person name="Wang H."/>
        </authorList>
    </citation>
    <scope>NUCLEOTIDE SEQUENCE [LARGE SCALE GENOMIC DNA]</scope>
    <source>
        <strain evidence="4">TB1705</strain>
        <tissue evidence="4">Leaf</tissue>
    </source>
</reference>
<dbReference type="InterPro" id="IPR017853">
    <property type="entry name" value="GH"/>
</dbReference>
<dbReference type="Gene3D" id="3.20.20.80">
    <property type="entry name" value="Glycosidases"/>
    <property type="match status" value="1"/>
</dbReference>
<dbReference type="GO" id="GO:0005975">
    <property type="term" value="P:carbohydrate metabolic process"/>
    <property type="evidence" value="ECO:0007669"/>
    <property type="project" value="InterPro"/>
</dbReference>
<comment type="similarity">
    <text evidence="1 2">Belongs to the glycosyl hydrolase 1 family.</text>
</comment>
<comment type="caution">
    <text evidence="4">The sequence shown here is derived from an EMBL/GenBank/DDBJ whole genome shotgun (WGS) entry which is preliminary data.</text>
</comment>
<evidence type="ECO:0000313" key="5">
    <source>
        <dbReference type="Proteomes" id="UP000541444"/>
    </source>
</evidence>
<gene>
    <name evidence="4" type="ORF">GIB67_022277</name>
</gene>
<dbReference type="EMBL" id="JACGCM010001727">
    <property type="protein sequence ID" value="KAF6150665.1"/>
    <property type="molecule type" value="Genomic_DNA"/>
</dbReference>
<dbReference type="GO" id="GO:0008422">
    <property type="term" value="F:beta-glucosidase activity"/>
    <property type="evidence" value="ECO:0007669"/>
    <property type="project" value="TreeGrafter"/>
</dbReference>
<evidence type="ECO:0000256" key="3">
    <source>
        <dbReference type="SAM" id="MobiDB-lite"/>
    </source>
</evidence>
<organism evidence="4 5">
    <name type="scientific">Kingdonia uniflora</name>
    <dbReference type="NCBI Taxonomy" id="39325"/>
    <lineage>
        <taxon>Eukaryota</taxon>
        <taxon>Viridiplantae</taxon>
        <taxon>Streptophyta</taxon>
        <taxon>Embryophyta</taxon>
        <taxon>Tracheophyta</taxon>
        <taxon>Spermatophyta</taxon>
        <taxon>Magnoliopsida</taxon>
        <taxon>Ranunculales</taxon>
        <taxon>Circaeasteraceae</taxon>
        <taxon>Kingdonia</taxon>
    </lineage>
</organism>
<dbReference type="AlphaFoldDB" id="A0A7J7M707"/>
<evidence type="ECO:0008006" key="6">
    <source>
        <dbReference type="Google" id="ProtNLM"/>
    </source>
</evidence>
<name>A0A7J7M707_9MAGN</name>
<evidence type="ECO:0000256" key="1">
    <source>
        <dbReference type="ARBA" id="ARBA00010838"/>
    </source>
</evidence>
<protein>
    <recommendedName>
        <fullName evidence="6">Beta-glucosidase</fullName>
    </recommendedName>
</protein>
<proteinExistence type="inferred from homology"/>
<evidence type="ECO:0000256" key="2">
    <source>
        <dbReference type="RuleBase" id="RU003690"/>
    </source>
</evidence>
<dbReference type="OrthoDB" id="65569at2759"/>
<dbReference type="PANTHER" id="PTHR10353:SF28">
    <property type="entry name" value="BETA-GLUCOSIDASE 44"/>
    <property type="match status" value="1"/>
</dbReference>
<dbReference type="PANTHER" id="PTHR10353">
    <property type="entry name" value="GLYCOSYL HYDROLASE"/>
    <property type="match status" value="1"/>
</dbReference>
<evidence type="ECO:0000313" key="4">
    <source>
        <dbReference type="EMBL" id="KAF6150665.1"/>
    </source>
</evidence>
<dbReference type="SUPFAM" id="SSF51445">
    <property type="entry name" value="(Trans)glycosidases"/>
    <property type="match status" value="1"/>
</dbReference>
<feature type="region of interest" description="Disordered" evidence="3">
    <location>
        <begin position="1"/>
        <end position="20"/>
    </location>
</feature>
<dbReference type="Proteomes" id="UP000541444">
    <property type="component" value="Unassembled WGS sequence"/>
</dbReference>
<feature type="compositionally biased region" description="Basic and acidic residues" evidence="3">
    <location>
        <begin position="1"/>
        <end position="13"/>
    </location>
</feature>
<keyword evidence="5" id="KW-1185">Reference proteome</keyword>